<comment type="subunit">
    <text evidence="4">Component of the lipopolysaccharide transport and assembly complex.</text>
</comment>
<dbReference type="PANTHER" id="PTHR36504:SF1">
    <property type="entry name" value="LIPOPOLYSACCHARIDE EXPORT SYSTEM PROTEIN LPTA"/>
    <property type="match status" value="1"/>
</dbReference>
<evidence type="ECO:0000256" key="1">
    <source>
        <dbReference type="ARBA" id="ARBA00022448"/>
    </source>
</evidence>
<dbReference type="RefSeq" id="WP_254101534.1">
    <property type="nucleotide sequence ID" value="NZ_JANATA010000019.1"/>
</dbReference>
<dbReference type="EMBL" id="JANATA010000019">
    <property type="protein sequence ID" value="MCP3429332.1"/>
    <property type="molecule type" value="Genomic_DNA"/>
</dbReference>
<comment type="similarity">
    <text evidence="4">Belongs to the LptA family.</text>
</comment>
<dbReference type="AlphaFoldDB" id="A0AA41X3U1"/>
<comment type="caution">
    <text evidence="6">The sequence shown here is derived from an EMBL/GenBank/DDBJ whole genome shotgun (WGS) entry which is preliminary data.</text>
</comment>
<dbReference type="GO" id="GO:0030288">
    <property type="term" value="C:outer membrane-bounded periplasmic space"/>
    <property type="evidence" value="ECO:0007669"/>
    <property type="project" value="TreeGrafter"/>
</dbReference>
<keyword evidence="2 4" id="KW-0732">Signal</keyword>
<evidence type="ECO:0000256" key="3">
    <source>
        <dbReference type="ARBA" id="ARBA00022764"/>
    </source>
</evidence>
<dbReference type="Gene3D" id="2.60.450.10">
    <property type="entry name" value="Lipopolysaccharide (LPS) transport protein A like domain"/>
    <property type="match status" value="1"/>
</dbReference>
<dbReference type="InterPro" id="IPR014340">
    <property type="entry name" value="LptA"/>
</dbReference>
<gene>
    <name evidence="4 6" type="primary">lptA</name>
    <name evidence="6" type="ORF">NLF92_10280</name>
</gene>
<keyword evidence="7" id="KW-1185">Reference proteome</keyword>
<sequence length="186" mass="20105" precursor="true">MTLSSFNVCITLALLFIISSVPFANADDSDFEQPIRIDAKTTFADGVKKMTVLKDGVVIRQGSLQILADEVRVDAALGEGNEVFIALGKPARYSQTIQDGSLVEAKANEIRYTVVDKKIQLVGSAQLKQNTSEVNGQTIIFDMQNEQFTALGGSAEQGRVSAVFQTKKSTAKAIDSDNSNKVEDKP</sequence>
<comment type="subcellular location">
    <subcellularLocation>
        <location evidence="4">Periplasm</location>
    </subcellularLocation>
</comment>
<name>A0AA41X3U1_9ALTE</name>
<dbReference type="GO" id="GO:0009279">
    <property type="term" value="C:cell outer membrane"/>
    <property type="evidence" value="ECO:0007669"/>
    <property type="project" value="TreeGrafter"/>
</dbReference>
<evidence type="ECO:0000256" key="4">
    <source>
        <dbReference type="HAMAP-Rule" id="MF_01914"/>
    </source>
</evidence>
<evidence type="ECO:0000256" key="2">
    <source>
        <dbReference type="ARBA" id="ARBA00022729"/>
    </source>
</evidence>
<dbReference type="GO" id="GO:0015920">
    <property type="term" value="P:lipopolysaccharide transport"/>
    <property type="evidence" value="ECO:0007669"/>
    <property type="project" value="UniProtKB-UniRule"/>
</dbReference>
<dbReference type="Pfam" id="PF03968">
    <property type="entry name" value="LptD_N"/>
    <property type="match status" value="1"/>
</dbReference>
<keyword evidence="3 4" id="KW-0574">Periplasm</keyword>
<dbReference type="GO" id="GO:0017089">
    <property type="term" value="F:glycolipid transfer activity"/>
    <property type="evidence" value="ECO:0007669"/>
    <property type="project" value="TreeGrafter"/>
</dbReference>
<reference evidence="6" key="1">
    <citation type="submission" date="2022-07" db="EMBL/GenBank/DDBJ databases">
        <title>Characterization of the Novel Bacterium Alteromonas immobilis LMIT006 and Alteromonas gregis LMIT007.</title>
        <authorList>
            <person name="Lin X."/>
        </authorList>
    </citation>
    <scope>NUCLEOTIDE SEQUENCE</scope>
    <source>
        <strain evidence="6">LMIT007</strain>
    </source>
</reference>
<comment type="function">
    <text evidence="4">Involved in the assembly of lipopolysaccharide (LPS). Required for the translocation of LPS from the inner membrane to the outer membrane. May form a bridge between the inner membrane and the outer membrane, via interactions with LptC and LptD, thereby facilitating LPS transfer across the periplasm.</text>
</comment>
<dbReference type="InterPro" id="IPR005653">
    <property type="entry name" value="OstA-like_N"/>
</dbReference>
<dbReference type="Proteomes" id="UP001165413">
    <property type="component" value="Unassembled WGS sequence"/>
</dbReference>
<feature type="domain" description="Organic solvent tolerance-like N-terminal" evidence="5">
    <location>
        <begin position="37"/>
        <end position="146"/>
    </location>
</feature>
<feature type="chain" id="PRO_5041494345" description="Lipopolysaccharide export system protein LptA" evidence="4">
    <location>
        <begin position="27"/>
        <end position="186"/>
    </location>
</feature>
<accession>A0AA41X3U1</accession>
<protein>
    <recommendedName>
        <fullName evidence="4">Lipopolysaccharide export system protein LptA</fullName>
    </recommendedName>
</protein>
<evidence type="ECO:0000313" key="7">
    <source>
        <dbReference type="Proteomes" id="UP001165413"/>
    </source>
</evidence>
<dbReference type="NCBIfam" id="TIGR03002">
    <property type="entry name" value="outer_YhbN_LptA"/>
    <property type="match status" value="1"/>
</dbReference>
<dbReference type="PANTHER" id="PTHR36504">
    <property type="entry name" value="LIPOPOLYSACCHARIDE EXPORT SYSTEM PROTEIN LPTA"/>
    <property type="match status" value="1"/>
</dbReference>
<dbReference type="InterPro" id="IPR052037">
    <property type="entry name" value="LPS_export_LptA"/>
</dbReference>
<evidence type="ECO:0000313" key="6">
    <source>
        <dbReference type="EMBL" id="MCP3429332.1"/>
    </source>
</evidence>
<organism evidence="6 7">
    <name type="scientific">Opacimonas viscosa</name>
    <dbReference type="NCBI Taxonomy" id="2961944"/>
    <lineage>
        <taxon>Bacteria</taxon>
        <taxon>Pseudomonadati</taxon>
        <taxon>Pseudomonadota</taxon>
        <taxon>Gammaproteobacteria</taxon>
        <taxon>Alteromonadales</taxon>
        <taxon>Alteromonadaceae</taxon>
        <taxon>Opacimonas</taxon>
    </lineage>
</organism>
<dbReference type="GO" id="GO:0043165">
    <property type="term" value="P:Gram-negative-bacterium-type cell outer membrane assembly"/>
    <property type="evidence" value="ECO:0007669"/>
    <property type="project" value="UniProtKB-UniRule"/>
</dbReference>
<keyword evidence="1 4" id="KW-0813">Transport</keyword>
<dbReference type="GO" id="GO:0001530">
    <property type="term" value="F:lipopolysaccharide binding"/>
    <property type="evidence" value="ECO:0007669"/>
    <property type="project" value="InterPro"/>
</dbReference>
<proteinExistence type="inferred from homology"/>
<dbReference type="HAMAP" id="MF_01914">
    <property type="entry name" value="LPS_assembly_LptA"/>
    <property type="match status" value="1"/>
</dbReference>
<feature type="signal peptide" evidence="4">
    <location>
        <begin position="1"/>
        <end position="26"/>
    </location>
</feature>
<evidence type="ECO:0000259" key="5">
    <source>
        <dbReference type="Pfam" id="PF03968"/>
    </source>
</evidence>